<organism evidence="1 2">
    <name type="scientific">Natronomicrosphaera hydrolytica</name>
    <dbReference type="NCBI Taxonomy" id="3242702"/>
    <lineage>
        <taxon>Bacteria</taxon>
        <taxon>Pseudomonadati</taxon>
        <taxon>Planctomycetota</taxon>
        <taxon>Phycisphaerae</taxon>
        <taxon>Phycisphaerales</taxon>
        <taxon>Phycisphaeraceae</taxon>
        <taxon>Natronomicrosphaera</taxon>
    </lineage>
</organism>
<dbReference type="Pfam" id="PF14022">
    <property type="entry name" value="DUF4238"/>
    <property type="match status" value="1"/>
</dbReference>
<dbReference type="InterPro" id="IPR025332">
    <property type="entry name" value="DUF4238"/>
</dbReference>
<comment type="caution">
    <text evidence="1">The sequence shown here is derived from an EMBL/GenBank/DDBJ whole genome shotgun (WGS) entry which is preliminary data.</text>
</comment>
<keyword evidence="2" id="KW-1185">Reference proteome</keyword>
<accession>A0ABV4U2X4</accession>
<dbReference type="EMBL" id="JBGUBD010000001">
    <property type="protein sequence ID" value="MFA9477131.1"/>
    <property type="molecule type" value="Genomic_DNA"/>
</dbReference>
<name>A0ABV4U2X4_9BACT</name>
<dbReference type="RefSeq" id="WP_425344052.1">
    <property type="nucleotide sequence ID" value="NZ_JBGUBD010000001.1"/>
</dbReference>
<gene>
    <name evidence="1" type="ORF">ACERK3_02370</name>
</gene>
<dbReference type="Proteomes" id="UP001575105">
    <property type="component" value="Unassembled WGS sequence"/>
</dbReference>
<proteinExistence type="predicted"/>
<sequence>MAQFQKQHFIPQFYLRNFSDETGRQISLLNAKTGRFVSGASIRHQAQRRNLYENVENEKLLGSFEGAAAPIIRNVIETHQLPEKGSFSHFILVAFLILMHARTPTHMDEASHGLAQLMREAIKGHPDANDLGDLTNLSFSGTLEMHFSAVFNSLPYAIDLQAGLIQNKTNTPFVTSDHPCVFWNPFLERKVKWASITGVANKGLVITLPLTPFLCLVLFDDGTYKLGGRSRILSLNNLNNIRDINVLQGVNCSQLLFGGSGLLAPGEMRRAIETAKPFRSSRCRMVGRGMVVDSENDSQGEMLHYRKWEPRINLEIPGFRLLKKATRYQLTGSAAEPRNPELFKKMRGYEPSWQGSMNIDEVIDEIRKEMKCK</sequence>
<evidence type="ECO:0000313" key="1">
    <source>
        <dbReference type="EMBL" id="MFA9477131.1"/>
    </source>
</evidence>
<reference evidence="1 2" key="1">
    <citation type="submission" date="2024-08" db="EMBL/GenBank/DDBJ databases">
        <title>Whole-genome sequencing of halo(alkali)philic microorganisms from hypersaline lakes.</title>
        <authorList>
            <person name="Sorokin D.Y."/>
            <person name="Merkel A.Y."/>
            <person name="Messina E."/>
            <person name="Yakimov M."/>
        </authorList>
    </citation>
    <scope>NUCLEOTIDE SEQUENCE [LARGE SCALE GENOMIC DNA]</scope>
    <source>
        <strain evidence="1 2">AB-hyl4</strain>
    </source>
</reference>
<evidence type="ECO:0000313" key="2">
    <source>
        <dbReference type="Proteomes" id="UP001575105"/>
    </source>
</evidence>
<protein>
    <submittedName>
        <fullName evidence="1">DUF4238 domain-containing protein</fullName>
    </submittedName>
</protein>